<keyword evidence="4" id="KW-1185">Reference proteome</keyword>
<comment type="similarity">
    <text evidence="1 2">Belongs to the UPF0102 family.</text>
</comment>
<gene>
    <name evidence="3" type="ORF">KS4_31340</name>
</gene>
<sequence>MKNLLNNLVNKVTDHITNRDTHIHTIGYRGETAATRFLRKNNYRIIRRNLKFRLGEVDILARDPDGQTIVLIEVKSTAAADNAPPPEVHVNHDKQEKLITLAAIIQKKFNLQLHPLRIDVITVTFPDKITAQPTIRHHPNAVEIGQSHWL</sequence>
<dbReference type="PANTHER" id="PTHR34039">
    <property type="entry name" value="UPF0102 PROTEIN YRAN"/>
    <property type="match status" value="1"/>
</dbReference>
<dbReference type="KEGG" id="pcor:KS4_31340"/>
<dbReference type="HAMAP" id="MF_00048">
    <property type="entry name" value="UPF0102"/>
    <property type="match status" value="1"/>
</dbReference>
<reference evidence="3 4" key="1">
    <citation type="submission" date="2019-02" db="EMBL/GenBank/DDBJ databases">
        <title>Deep-cultivation of Planctomycetes and their phenomic and genomic characterization uncovers novel biology.</title>
        <authorList>
            <person name="Wiegand S."/>
            <person name="Jogler M."/>
            <person name="Boedeker C."/>
            <person name="Pinto D."/>
            <person name="Vollmers J."/>
            <person name="Rivas-Marin E."/>
            <person name="Kohn T."/>
            <person name="Peeters S.H."/>
            <person name="Heuer A."/>
            <person name="Rast P."/>
            <person name="Oberbeckmann S."/>
            <person name="Bunk B."/>
            <person name="Jeske O."/>
            <person name="Meyerdierks A."/>
            <person name="Storesund J.E."/>
            <person name="Kallscheuer N."/>
            <person name="Luecker S."/>
            <person name="Lage O.M."/>
            <person name="Pohl T."/>
            <person name="Merkel B.J."/>
            <person name="Hornburger P."/>
            <person name="Mueller R.-W."/>
            <person name="Bruemmer F."/>
            <person name="Labrenz M."/>
            <person name="Spormann A.M."/>
            <person name="Op den Camp H."/>
            <person name="Overmann J."/>
            <person name="Amann R."/>
            <person name="Jetten M.S.M."/>
            <person name="Mascher T."/>
            <person name="Medema M.H."/>
            <person name="Devos D.P."/>
            <person name="Kaster A.-K."/>
            <person name="Ovreas L."/>
            <person name="Rohde M."/>
            <person name="Galperin M.Y."/>
            <person name="Jogler C."/>
        </authorList>
    </citation>
    <scope>NUCLEOTIDE SEQUENCE [LARGE SCALE GENOMIC DNA]</scope>
    <source>
        <strain evidence="3 4">KS4</strain>
    </source>
</reference>
<dbReference type="EMBL" id="CP036425">
    <property type="protein sequence ID" value="QDU35056.1"/>
    <property type="molecule type" value="Genomic_DNA"/>
</dbReference>
<evidence type="ECO:0000313" key="3">
    <source>
        <dbReference type="EMBL" id="QDU35056.1"/>
    </source>
</evidence>
<evidence type="ECO:0000256" key="1">
    <source>
        <dbReference type="ARBA" id="ARBA00006738"/>
    </source>
</evidence>
<name>A0A517YXW4_9BACT</name>
<evidence type="ECO:0000313" key="4">
    <source>
        <dbReference type="Proteomes" id="UP000317369"/>
    </source>
</evidence>
<dbReference type="InterPro" id="IPR011335">
    <property type="entry name" value="Restrct_endonuc-II-like"/>
</dbReference>
<organism evidence="3 4">
    <name type="scientific">Poriferisphaera corsica</name>
    <dbReference type="NCBI Taxonomy" id="2528020"/>
    <lineage>
        <taxon>Bacteria</taxon>
        <taxon>Pseudomonadati</taxon>
        <taxon>Planctomycetota</taxon>
        <taxon>Phycisphaerae</taxon>
        <taxon>Phycisphaerales</taxon>
        <taxon>Phycisphaeraceae</taxon>
        <taxon>Poriferisphaera</taxon>
    </lineage>
</organism>
<dbReference type="RefSeq" id="WP_145079809.1">
    <property type="nucleotide sequence ID" value="NZ_CP036425.1"/>
</dbReference>
<dbReference type="PANTHER" id="PTHR34039:SF1">
    <property type="entry name" value="UPF0102 PROTEIN YRAN"/>
    <property type="match status" value="1"/>
</dbReference>
<dbReference type="Gene3D" id="3.40.1350.10">
    <property type="match status" value="1"/>
</dbReference>
<dbReference type="InterPro" id="IPR011856">
    <property type="entry name" value="tRNA_endonuc-like_dom_sf"/>
</dbReference>
<proteinExistence type="inferred from homology"/>
<dbReference type="Proteomes" id="UP000317369">
    <property type="component" value="Chromosome"/>
</dbReference>
<evidence type="ECO:0000256" key="2">
    <source>
        <dbReference type="HAMAP-Rule" id="MF_00048"/>
    </source>
</evidence>
<dbReference type="Pfam" id="PF02021">
    <property type="entry name" value="UPF0102"/>
    <property type="match status" value="1"/>
</dbReference>
<dbReference type="AlphaFoldDB" id="A0A517YXW4"/>
<dbReference type="GO" id="GO:0003676">
    <property type="term" value="F:nucleic acid binding"/>
    <property type="evidence" value="ECO:0007669"/>
    <property type="project" value="InterPro"/>
</dbReference>
<dbReference type="SUPFAM" id="SSF52980">
    <property type="entry name" value="Restriction endonuclease-like"/>
    <property type="match status" value="1"/>
</dbReference>
<accession>A0A517YXW4</accession>
<protein>
    <recommendedName>
        <fullName evidence="2">UPF0102 protein KS4_31340</fullName>
    </recommendedName>
</protein>
<dbReference type="OrthoDB" id="9802516at2"/>
<dbReference type="InterPro" id="IPR003509">
    <property type="entry name" value="UPF0102_YraN-like"/>
</dbReference>